<reference evidence="3 4" key="1">
    <citation type="submission" date="2020-07" db="EMBL/GenBank/DDBJ databases">
        <title>Chryseobacterium sp.cx-624.</title>
        <authorList>
            <person name="Yang C."/>
        </authorList>
    </citation>
    <scope>NUCLEOTIDE SEQUENCE [LARGE SCALE GENOMIC DNA]</scope>
    <source>
        <strain evidence="3">Cx-624</strain>
        <strain evidence="4">cx-624</strain>
    </source>
</reference>
<dbReference type="AlphaFoldDB" id="A0A7D7QV33"/>
<reference evidence="2" key="3">
    <citation type="submission" date="2020-07" db="EMBL/GenBank/DDBJ databases">
        <authorList>
            <person name="Yang C."/>
        </authorList>
    </citation>
    <scope>NUCLEOTIDE SEQUENCE</scope>
    <source>
        <strain evidence="2">Cx-624</strain>
    </source>
</reference>
<evidence type="ECO:0000313" key="2">
    <source>
        <dbReference type="EMBL" id="MBA5247844.1"/>
    </source>
</evidence>
<keyword evidence="5" id="KW-1185">Reference proteome</keyword>
<proteinExistence type="predicted"/>
<keyword evidence="1" id="KW-0472">Membrane</keyword>
<accession>A0A7D7QV33</accession>
<dbReference type="Proteomes" id="UP000539710">
    <property type="component" value="Unassembled WGS sequence"/>
</dbReference>
<evidence type="ECO:0000313" key="3">
    <source>
        <dbReference type="EMBL" id="QMS99467.1"/>
    </source>
</evidence>
<evidence type="ECO:0000256" key="1">
    <source>
        <dbReference type="SAM" id="Phobius"/>
    </source>
</evidence>
<dbReference type="EMBL" id="JACEUX010000005">
    <property type="protein sequence ID" value="MBA5247844.1"/>
    <property type="molecule type" value="Genomic_DNA"/>
</dbReference>
<feature type="transmembrane region" description="Helical" evidence="1">
    <location>
        <begin position="238"/>
        <end position="256"/>
    </location>
</feature>
<name>A0A7D7QV33_9FLAO</name>
<keyword evidence="1" id="KW-1133">Transmembrane helix</keyword>
<sequence>MYNLPQKSVNLLAHINNDLGIDITKYKNGEVMGKVADLMLIQNYALSSMYKPILLSLAIYIFGFFVLSLEIVGFFVYGIVGLVGFFLIGLLYGIIKLLSCLKNDLLSITHFALDTTQLMISDFKTASNTVRDDIKNPIGLVFEGAIAAFVSPFVTTQCRRIPLAGNILLSGSDKILNGVVANLKKQENKYDFKSKFAGTTQRISERSSGVESFLSTFSSNVNRVVGTSFRLIQLPFRFALIGLICFMFIFMVCVSIF</sequence>
<dbReference type="RefSeq" id="WP_181887943.1">
    <property type="nucleotide sequence ID" value="NZ_CP059472.1"/>
</dbReference>
<gene>
    <name evidence="3" type="ORF">H1R16_05565</name>
    <name evidence="2" type="ORF">H2507_11775</name>
</gene>
<reference evidence="5" key="2">
    <citation type="submission" date="2020-07" db="EMBL/GenBank/DDBJ databases">
        <title>Flavobacterium sp. xlx-214.</title>
        <authorList>
            <person name="Yang C."/>
        </authorList>
    </citation>
    <scope>NUCLEOTIDE SEQUENCE [LARGE SCALE GENOMIC DNA]</scope>
    <source>
        <strain evidence="5">CX-624</strain>
    </source>
</reference>
<keyword evidence="1" id="KW-0812">Transmembrane</keyword>
<dbReference type="Proteomes" id="UP000515349">
    <property type="component" value="Chromosome"/>
</dbReference>
<organism evidence="3 4">
    <name type="scientific">Marnyiella aurantia</name>
    <dbReference type="NCBI Taxonomy" id="2758037"/>
    <lineage>
        <taxon>Bacteria</taxon>
        <taxon>Pseudomonadati</taxon>
        <taxon>Bacteroidota</taxon>
        <taxon>Flavobacteriia</taxon>
        <taxon>Flavobacteriales</taxon>
        <taxon>Weeksellaceae</taxon>
        <taxon>Marnyiella</taxon>
    </lineage>
</organism>
<dbReference type="KEGG" id="cbau:H1R16_05565"/>
<protein>
    <submittedName>
        <fullName evidence="3">Uncharacterized protein</fullName>
    </submittedName>
</protein>
<evidence type="ECO:0000313" key="4">
    <source>
        <dbReference type="Proteomes" id="UP000515349"/>
    </source>
</evidence>
<dbReference type="EMBL" id="CP059472">
    <property type="protein sequence ID" value="QMS99467.1"/>
    <property type="molecule type" value="Genomic_DNA"/>
</dbReference>
<feature type="transmembrane region" description="Helical" evidence="1">
    <location>
        <begin position="74"/>
        <end position="95"/>
    </location>
</feature>
<evidence type="ECO:0000313" key="5">
    <source>
        <dbReference type="Proteomes" id="UP000539710"/>
    </source>
</evidence>
<feature type="transmembrane region" description="Helical" evidence="1">
    <location>
        <begin position="49"/>
        <end position="68"/>
    </location>
</feature>